<dbReference type="Pfam" id="PF00023">
    <property type="entry name" value="Ank"/>
    <property type="match status" value="2"/>
</dbReference>
<dbReference type="InterPro" id="IPR036770">
    <property type="entry name" value="Ankyrin_rpt-contain_sf"/>
</dbReference>
<name>K2GXC1_9BACT</name>
<evidence type="ECO:0000313" key="4">
    <source>
        <dbReference type="EMBL" id="EKE28025.1"/>
    </source>
</evidence>
<comment type="caution">
    <text evidence="4">The sequence shown here is derived from an EMBL/GenBank/DDBJ whole genome shotgun (WGS) entry which is preliminary data.</text>
</comment>
<evidence type="ECO:0000256" key="1">
    <source>
        <dbReference type="ARBA" id="ARBA00022737"/>
    </source>
</evidence>
<dbReference type="SUPFAM" id="SSF48403">
    <property type="entry name" value="Ankyrin repeat"/>
    <property type="match status" value="1"/>
</dbReference>
<dbReference type="SMART" id="SM00248">
    <property type="entry name" value="ANK"/>
    <property type="match status" value="4"/>
</dbReference>
<dbReference type="InterPro" id="IPR051165">
    <property type="entry name" value="Multifunctional_ANK_Repeat"/>
</dbReference>
<evidence type="ECO:0000256" key="3">
    <source>
        <dbReference type="PROSITE-ProRule" id="PRU00023"/>
    </source>
</evidence>
<feature type="repeat" description="ANK" evidence="3">
    <location>
        <begin position="399"/>
        <end position="431"/>
    </location>
</feature>
<dbReference type="PANTHER" id="PTHR24123:SF33">
    <property type="entry name" value="PROTEIN HOS4"/>
    <property type="match status" value="1"/>
</dbReference>
<keyword evidence="2 3" id="KW-0040">ANK repeat</keyword>
<sequence>MTKNNLHDILDQLSKPVEELARDAWVEADNIWMFVSDLISENKIPEIMKEVQKWIISSVEDRARIGESDKPVWYISQTMLDKLINKLCASWQLWFQKFWNIIKKTNFIDEPDEDWLTFLNFLVFNSAGNRFSDILEKVLILWANPNWFFNGENLLHIATQYWNIKVAYLLVKYWADPTARNKSWTSSLTIAKINGSQEMINVLKSSDIFKMKYEKLLSELKLKGFNWIDLLLLMSYDLDAERSWDPWIIQFCYRDDDVMGALIDCWVDVNVRDSKNWWSSLMFATYNWHVKMIKMLLAAWADINVQWKQGKTALDIANTQGIEEVKKILRYAQIEDSFLKDLWKSWFSAIWHIITSAQDINAPDINDNTLLQLLSCSSHVDLLKKCIGYWADLDYRENWGMTSLMLAARMWNQQNVEILLNAGANPNITVKWWINMHYKHRKKPMQRDLMDAADFAEFSWHPFLAKLIRNSKKYSRGSLIAKFKKIIN</sequence>
<reference evidence="4" key="1">
    <citation type="journal article" date="2012" name="Science">
        <title>Fermentation, hydrogen, and sulfur metabolism in multiple uncultivated bacterial phyla.</title>
        <authorList>
            <person name="Wrighton K.C."/>
            <person name="Thomas B.C."/>
            <person name="Sharon I."/>
            <person name="Miller C.S."/>
            <person name="Castelle C.J."/>
            <person name="VerBerkmoes N.C."/>
            <person name="Wilkins M.J."/>
            <person name="Hettich R.L."/>
            <person name="Lipton M.S."/>
            <person name="Williams K.H."/>
            <person name="Long P.E."/>
            <person name="Banfield J.F."/>
        </authorList>
    </citation>
    <scope>NUCLEOTIDE SEQUENCE [LARGE SCALE GENOMIC DNA]</scope>
</reference>
<dbReference type="InterPro" id="IPR002110">
    <property type="entry name" value="Ankyrin_rpt"/>
</dbReference>
<organism evidence="4">
    <name type="scientific">uncultured bacterium</name>
    <name type="common">gcode 4</name>
    <dbReference type="NCBI Taxonomy" id="1234023"/>
    <lineage>
        <taxon>Bacteria</taxon>
        <taxon>environmental samples</taxon>
    </lineage>
</organism>
<feature type="repeat" description="ANK" evidence="3">
    <location>
        <begin position="150"/>
        <end position="182"/>
    </location>
</feature>
<protein>
    <submittedName>
        <fullName evidence="4">Uncharacterized protein</fullName>
    </submittedName>
</protein>
<dbReference type="PROSITE" id="PS50088">
    <property type="entry name" value="ANK_REPEAT"/>
    <property type="match status" value="2"/>
</dbReference>
<evidence type="ECO:0000256" key="2">
    <source>
        <dbReference type="ARBA" id="ARBA00023043"/>
    </source>
</evidence>
<dbReference type="PANTHER" id="PTHR24123">
    <property type="entry name" value="ANKYRIN REPEAT-CONTAINING"/>
    <property type="match status" value="1"/>
</dbReference>
<gene>
    <name evidence="4" type="ORF">ACD_3C00109G0004</name>
</gene>
<dbReference type="EMBL" id="AMFJ01000383">
    <property type="protein sequence ID" value="EKE28025.1"/>
    <property type="molecule type" value="Genomic_DNA"/>
</dbReference>
<proteinExistence type="predicted"/>
<accession>K2GXC1</accession>
<dbReference type="PROSITE" id="PS50297">
    <property type="entry name" value="ANK_REP_REGION"/>
    <property type="match status" value="1"/>
</dbReference>
<keyword evidence="1" id="KW-0677">Repeat</keyword>
<dbReference type="Gene3D" id="1.25.40.20">
    <property type="entry name" value="Ankyrin repeat-containing domain"/>
    <property type="match status" value="3"/>
</dbReference>
<dbReference type="AlphaFoldDB" id="K2GXC1"/>